<accession>A0AAV9IMP8</accession>
<evidence type="ECO:0000256" key="7">
    <source>
        <dbReference type="ARBA" id="ARBA00023242"/>
    </source>
</evidence>
<comment type="caution">
    <text evidence="11">The sequence shown here is derived from an EMBL/GenBank/DDBJ whole genome shotgun (WGS) entry which is preliminary data.</text>
</comment>
<name>A0AAV9IMP8_9RHOD</name>
<evidence type="ECO:0000256" key="6">
    <source>
        <dbReference type="ARBA" id="ARBA00022838"/>
    </source>
</evidence>
<dbReference type="Pfam" id="PF03980">
    <property type="entry name" value="Nnf1"/>
    <property type="match status" value="1"/>
</dbReference>
<sequence length="181" mass="21085">MSSTNSTTCSRFQLLQAAFDKAVSTFLENGCSYSKFSEFFQPVASVYPEEFELLHKQLQQLLDIRLKQEFQLLLEDKDIATKLEVCDQLFQTYHVDRNGYVRIPLNEQTPSEWIKAVAVKQKHKWKETLCEERDELLKAVRDLEYKVSDTRQKADKCQTDIQHLVNLSAEVVHEANQNLPN</sequence>
<evidence type="ECO:0000256" key="10">
    <source>
        <dbReference type="SAM" id="Coils"/>
    </source>
</evidence>
<evidence type="ECO:0000256" key="2">
    <source>
        <dbReference type="ARBA" id="ARBA00004629"/>
    </source>
</evidence>
<keyword evidence="5" id="KW-0498">Mitosis</keyword>
<dbReference type="EMBL" id="JANCYU010000068">
    <property type="protein sequence ID" value="KAK4528727.1"/>
    <property type="molecule type" value="Genomic_DNA"/>
</dbReference>
<dbReference type="GO" id="GO:0051301">
    <property type="term" value="P:cell division"/>
    <property type="evidence" value="ECO:0007669"/>
    <property type="project" value="UniProtKB-KW"/>
</dbReference>
<dbReference type="GO" id="GO:0007059">
    <property type="term" value="P:chromosome segregation"/>
    <property type="evidence" value="ECO:0007669"/>
    <property type="project" value="TreeGrafter"/>
</dbReference>
<evidence type="ECO:0000256" key="9">
    <source>
        <dbReference type="ARBA" id="ARBA00023328"/>
    </source>
</evidence>
<dbReference type="PANTHER" id="PTHR15459">
    <property type="entry name" value="POLYAMINE-MODULATED FACTOR 1"/>
    <property type="match status" value="1"/>
</dbReference>
<evidence type="ECO:0000313" key="11">
    <source>
        <dbReference type="EMBL" id="KAK4528727.1"/>
    </source>
</evidence>
<keyword evidence="3" id="KW-0158">Chromosome</keyword>
<evidence type="ECO:0000256" key="8">
    <source>
        <dbReference type="ARBA" id="ARBA00023306"/>
    </source>
</evidence>
<dbReference type="PANTHER" id="PTHR15459:SF3">
    <property type="entry name" value="POLYAMINE-MODULATED FACTOR 1"/>
    <property type="match status" value="1"/>
</dbReference>
<keyword evidence="12" id="KW-1185">Reference proteome</keyword>
<evidence type="ECO:0000256" key="1">
    <source>
        <dbReference type="ARBA" id="ARBA00004123"/>
    </source>
</evidence>
<evidence type="ECO:0000313" key="12">
    <source>
        <dbReference type="Proteomes" id="UP001300502"/>
    </source>
</evidence>
<comment type="subcellular location">
    <subcellularLocation>
        <location evidence="2">Chromosome</location>
        <location evidence="2">Centromere</location>
        <location evidence="2">Kinetochore</location>
    </subcellularLocation>
    <subcellularLocation>
        <location evidence="1">Nucleus</location>
    </subcellularLocation>
</comment>
<evidence type="ECO:0000256" key="3">
    <source>
        <dbReference type="ARBA" id="ARBA00022454"/>
    </source>
</evidence>
<feature type="coiled-coil region" evidence="10">
    <location>
        <begin position="126"/>
        <end position="153"/>
    </location>
</feature>
<reference evidence="11 12" key="1">
    <citation type="submission" date="2022-07" db="EMBL/GenBank/DDBJ databases">
        <title>Genome-wide signatures of adaptation to extreme environments.</title>
        <authorList>
            <person name="Cho C.H."/>
            <person name="Yoon H.S."/>
        </authorList>
    </citation>
    <scope>NUCLEOTIDE SEQUENCE [LARGE SCALE GENOMIC DNA]</scope>
    <source>
        <strain evidence="11 12">108.79 E11</strain>
    </source>
</reference>
<keyword evidence="6" id="KW-0995">Kinetochore</keyword>
<dbReference type="InterPro" id="IPR007128">
    <property type="entry name" value="PMF1/Nnf1"/>
</dbReference>
<evidence type="ECO:0000256" key="5">
    <source>
        <dbReference type="ARBA" id="ARBA00022776"/>
    </source>
</evidence>
<keyword evidence="10" id="KW-0175">Coiled coil</keyword>
<gene>
    <name evidence="11" type="ORF">GAYE_SCF63G6672</name>
</gene>
<keyword evidence="9" id="KW-0137">Centromere</keyword>
<dbReference type="GO" id="GO:0005634">
    <property type="term" value="C:nucleus"/>
    <property type="evidence" value="ECO:0007669"/>
    <property type="project" value="UniProtKB-SubCell"/>
</dbReference>
<keyword evidence="8" id="KW-0131">Cell cycle</keyword>
<keyword evidence="7" id="KW-0539">Nucleus</keyword>
<protein>
    <submittedName>
        <fullName evidence="11">Uncharacterized protein</fullName>
    </submittedName>
</protein>
<dbReference type="Proteomes" id="UP001300502">
    <property type="component" value="Unassembled WGS sequence"/>
</dbReference>
<organism evidence="11 12">
    <name type="scientific">Galdieria yellowstonensis</name>
    <dbReference type="NCBI Taxonomy" id="3028027"/>
    <lineage>
        <taxon>Eukaryota</taxon>
        <taxon>Rhodophyta</taxon>
        <taxon>Bangiophyceae</taxon>
        <taxon>Galdieriales</taxon>
        <taxon>Galdieriaceae</taxon>
        <taxon>Galdieria</taxon>
    </lineage>
</organism>
<dbReference type="GO" id="GO:0000444">
    <property type="term" value="C:MIS12/MIND type complex"/>
    <property type="evidence" value="ECO:0007669"/>
    <property type="project" value="InterPro"/>
</dbReference>
<keyword evidence="4" id="KW-0132">Cell division</keyword>
<proteinExistence type="predicted"/>
<dbReference type="AlphaFoldDB" id="A0AAV9IMP8"/>
<evidence type="ECO:0000256" key="4">
    <source>
        <dbReference type="ARBA" id="ARBA00022618"/>
    </source>
</evidence>